<evidence type="ECO:0000313" key="3">
    <source>
        <dbReference type="EMBL" id="MCF2525898.1"/>
    </source>
</evidence>
<protein>
    <submittedName>
        <fullName evidence="3">S1 family peptidase</fullName>
    </submittedName>
</protein>
<dbReference type="RefSeq" id="WP_235049942.1">
    <property type="nucleotide sequence ID" value="NZ_JAKFHA010000001.1"/>
</dbReference>
<dbReference type="Gene3D" id="2.40.10.10">
    <property type="entry name" value="Trypsin-like serine proteases"/>
    <property type="match status" value="2"/>
</dbReference>
<feature type="chain" id="PRO_5041296493" evidence="2">
    <location>
        <begin position="30"/>
        <end position="474"/>
    </location>
</feature>
<evidence type="ECO:0000313" key="4">
    <source>
        <dbReference type="Proteomes" id="UP001165378"/>
    </source>
</evidence>
<dbReference type="InterPro" id="IPR009003">
    <property type="entry name" value="Peptidase_S1_PA"/>
</dbReference>
<gene>
    <name evidence="3" type="ORF">LZ495_01480</name>
</gene>
<dbReference type="PROSITE" id="PS00134">
    <property type="entry name" value="TRYPSIN_HIS"/>
    <property type="match status" value="1"/>
</dbReference>
<sequence length="474" mass="49074">MKVPLPVRALATGAVALSLIAASAASAVAAEPAQALVEVIDFDPNAGATPPDYRLAYALQQAEERAFAKPDVYGKPYVKWNTLYVPVIRTDAQAEASAPVALPPDLSPADDGTDDTSVTPPPDSKDADGTALSPAATAAAKQAAPQQATAVENPYIITPKAPLVKYSLTRLAAIQDEVLGLTATELPDTNRLFTAQIIADRDQVLLESNAPTEPMRAALAARYGADAVVIRTVTDAAPAEPKSRDRDSPNGGFWAGAWIRTNVKGKCTDAFSWRSNGAAYMLTAGHCTSLGGWAGTQVTGMGNVVNDTWANGVGSVRVNGVYRGDLSLIKLDAGLTSAATMYVGGVTSTSARPVGAMWSRRSAVGDKYCTGGASTGEHCGWTVTAVGITVKYDSGTIVRNTVKGMKLGQCLIGGDSGGPVYTVNSVGKVVAKGVTSGGGGGGSDDWGGAWDRCEGYFTDIWDAYYGLPGYLATR</sequence>
<dbReference type="EMBL" id="JAKFHA010000001">
    <property type="protein sequence ID" value="MCF2525898.1"/>
    <property type="molecule type" value="Genomic_DNA"/>
</dbReference>
<proteinExistence type="predicted"/>
<accession>A0AA41TWI8</accession>
<dbReference type="SUPFAM" id="SSF50494">
    <property type="entry name" value="Trypsin-like serine proteases"/>
    <property type="match status" value="1"/>
</dbReference>
<dbReference type="CDD" id="cd21112">
    <property type="entry name" value="alphaLP-like"/>
    <property type="match status" value="1"/>
</dbReference>
<feature type="compositionally biased region" description="Low complexity" evidence="1">
    <location>
        <begin position="134"/>
        <end position="145"/>
    </location>
</feature>
<dbReference type="GO" id="GO:0004252">
    <property type="term" value="F:serine-type endopeptidase activity"/>
    <property type="evidence" value="ECO:0007669"/>
    <property type="project" value="InterPro"/>
</dbReference>
<dbReference type="InterPro" id="IPR018114">
    <property type="entry name" value="TRYPSIN_HIS"/>
</dbReference>
<evidence type="ECO:0000256" key="1">
    <source>
        <dbReference type="SAM" id="MobiDB-lite"/>
    </source>
</evidence>
<organism evidence="3 4">
    <name type="scientific">Yinghuangia soli</name>
    <dbReference type="NCBI Taxonomy" id="2908204"/>
    <lineage>
        <taxon>Bacteria</taxon>
        <taxon>Bacillati</taxon>
        <taxon>Actinomycetota</taxon>
        <taxon>Actinomycetes</taxon>
        <taxon>Kitasatosporales</taxon>
        <taxon>Streptomycetaceae</taxon>
        <taxon>Yinghuangia</taxon>
    </lineage>
</organism>
<dbReference type="InterPro" id="IPR043504">
    <property type="entry name" value="Peptidase_S1_PA_chymotrypsin"/>
</dbReference>
<feature type="region of interest" description="Disordered" evidence="1">
    <location>
        <begin position="96"/>
        <end position="145"/>
    </location>
</feature>
<keyword evidence="2" id="KW-0732">Signal</keyword>
<reference evidence="3" key="1">
    <citation type="submission" date="2022-01" db="EMBL/GenBank/DDBJ databases">
        <title>Genome-Based Taxonomic Classification of the Phylum Actinobacteria.</title>
        <authorList>
            <person name="Gao Y."/>
        </authorList>
    </citation>
    <scope>NUCLEOTIDE SEQUENCE</scope>
    <source>
        <strain evidence="3">KLBMP 8922</strain>
    </source>
</reference>
<name>A0AA41TWI8_9ACTN</name>
<dbReference type="AlphaFoldDB" id="A0AA41TWI8"/>
<evidence type="ECO:0000256" key="2">
    <source>
        <dbReference type="SAM" id="SignalP"/>
    </source>
</evidence>
<comment type="caution">
    <text evidence="3">The sequence shown here is derived from an EMBL/GenBank/DDBJ whole genome shotgun (WGS) entry which is preliminary data.</text>
</comment>
<dbReference type="GO" id="GO:0006508">
    <property type="term" value="P:proteolysis"/>
    <property type="evidence" value="ECO:0007669"/>
    <property type="project" value="InterPro"/>
</dbReference>
<dbReference type="Proteomes" id="UP001165378">
    <property type="component" value="Unassembled WGS sequence"/>
</dbReference>
<feature type="signal peptide" evidence="2">
    <location>
        <begin position="1"/>
        <end position="29"/>
    </location>
</feature>
<keyword evidence="4" id="KW-1185">Reference proteome</keyword>